<accession>A0ABR7HKB8</accession>
<proteinExistence type="predicted"/>
<keyword evidence="3" id="KW-0732">Signal</keyword>
<dbReference type="EMBL" id="JACOPS010000002">
    <property type="protein sequence ID" value="MBC5727940.1"/>
    <property type="molecule type" value="Genomic_DNA"/>
</dbReference>
<keyword evidence="2" id="KW-0812">Transmembrane</keyword>
<feature type="chain" id="PRO_5045203199" evidence="3">
    <location>
        <begin position="24"/>
        <end position="160"/>
    </location>
</feature>
<evidence type="ECO:0000313" key="5">
    <source>
        <dbReference type="Proteomes" id="UP000636755"/>
    </source>
</evidence>
<evidence type="ECO:0000313" key="4">
    <source>
        <dbReference type="EMBL" id="MBC5727940.1"/>
    </source>
</evidence>
<feature type="region of interest" description="Disordered" evidence="1">
    <location>
        <begin position="112"/>
        <end position="131"/>
    </location>
</feature>
<feature type="signal peptide" evidence="3">
    <location>
        <begin position="1"/>
        <end position="23"/>
    </location>
</feature>
<keyword evidence="2" id="KW-1133">Transmembrane helix</keyword>
<evidence type="ECO:0000256" key="1">
    <source>
        <dbReference type="SAM" id="MobiDB-lite"/>
    </source>
</evidence>
<protein>
    <submittedName>
        <fullName evidence="4">LPXTG cell wall anchor domain-containing protein</fullName>
    </submittedName>
</protein>
<organism evidence="4 5">
    <name type="scientific">Ruminococcus intestinalis</name>
    <dbReference type="NCBI Taxonomy" id="2763066"/>
    <lineage>
        <taxon>Bacteria</taxon>
        <taxon>Bacillati</taxon>
        <taxon>Bacillota</taxon>
        <taxon>Clostridia</taxon>
        <taxon>Eubacteriales</taxon>
        <taxon>Oscillospiraceae</taxon>
        <taxon>Ruminococcus</taxon>
    </lineage>
</organism>
<keyword evidence="5" id="KW-1185">Reference proteome</keyword>
<sequence length="160" mass="16883">MKKVVSLALALVLMLAASIPVFAAPSPTGTYTYVVVVIPTTGGSGDYEFTTGIDEDGNQNVHLTPKPKSGYSFDHWVIDGPYRTDQPLTDGNLDITITGDIKVTPYYTINGESPTQAVTTDTSDKSPQTGPSSAMPYVIIGLSLIAVAVSVTIVKSKKSN</sequence>
<keyword evidence="2" id="KW-0472">Membrane</keyword>
<name>A0ABR7HKB8_9FIRM</name>
<gene>
    <name evidence="4" type="ORF">H8R91_05285</name>
</gene>
<dbReference type="Proteomes" id="UP000636755">
    <property type="component" value="Unassembled WGS sequence"/>
</dbReference>
<dbReference type="RefSeq" id="WP_186935172.1">
    <property type="nucleotide sequence ID" value="NZ_JACOPS010000002.1"/>
</dbReference>
<comment type="caution">
    <text evidence="4">The sequence shown here is derived from an EMBL/GenBank/DDBJ whole genome shotgun (WGS) entry which is preliminary data.</text>
</comment>
<dbReference type="NCBIfam" id="TIGR01167">
    <property type="entry name" value="LPXTG_anchor"/>
    <property type="match status" value="1"/>
</dbReference>
<feature type="transmembrane region" description="Helical" evidence="2">
    <location>
        <begin position="134"/>
        <end position="154"/>
    </location>
</feature>
<evidence type="ECO:0000256" key="2">
    <source>
        <dbReference type="SAM" id="Phobius"/>
    </source>
</evidence>
<evidence type="ECO:0000256" key="3">
    <source>
        <dbReference type="SAM" id="SignalP"/>
    </source>
</evidence>
<reference evidence="4 5" key="1">
    <citation type="submission" date="2020-08" db="EMBL/GenBank/DDBJ databases">
        <title>Genome public.</title>
        <authorList>
            <person name="Liu C."/>
            <person name="Sun Q."/>
        </authorList>
    </citation>
    <scope>NUCLEOTIDE SEQUENCE [LARGE SCALE GENOMIC DNA]</scope>
    <source>
        <strain evidence="4 5">NSJ-71</strain>
    </source>
</reference>